<dbReference type="Proteomes" id="UP000886998">
    <property type="component" value="Unassembled WGS sequence"/>
</dbReference>
<organism evidence="2 3">
    <name type="scientific">Trichonephila inaurata madagascariensis</name>
    <dbReference type="NCBI Taxonomy" id="2747483"/>
    <lineage>
        <taxon>Eukaryota</taxon>
        <taxon>Metazoa</taxon>
        <taxon>Ecdysozoa</taxon>
        <taxon>Arthropoda</taxon>
        <taxon>Chelicerata</taxon>
        <taxon>Arachnida</taxon>
        <taxon>Araneae</taxon>
        <taxon>Araneomorphae</taxon>
        <taxon>Entelegynae</taxon>
        <taxon>Araneoidea</taxon>
        <taxon>Nephilidae</taxon>
        <taxon>Trichonephila</taxon>
        <taxon>Trichonephila inaurata</taxon>
    </lineage>
</organism>
<proteinExistence type="predicted"/>
<feature type="region of interest" description="Disordered" evidence="1">
    <location>
        <begin position="1"/>
        <end position="21"/>
    </location>
</feature>
<feature type="region of interest" description="Disordered" evidence="1">
    <location>
        <begin position="59"/>
        <end position="81"/>
    </location>
</feature>
<evidence type="ECO:0000256" key="1">
    <source>
        <dbReference type="SAM" id="MobiDB-lite"/>
    </source>
</evidence>
<protein>
    <submittedName>
        <fullName evidence="2">Uncharacterized protein</fullName>
    </submittedName>
</protein>
<name>A0A8X6YTL4_9ARAC</name>
<dbReference type="AlphaFoldDB" id="A0A8X6YTL4"/>
<comment type="caution">
    <text evidence="2">The sequence shown here is derived from an EMBL/GenBank/DDBJ whole genome shotgun (WGS) entry which is preliminary data.</text>
</comment>
<evidence type="ECO:0000313" key="2">
    <source>
        <dbReference type="EMBL" id="GFY78188.1"/>
    </source>
</evidence>
<dbReference type="EMBL" id="BMAV01022853">
    <property type="protein sequence ID" value="GFY78188.1"/>
    <property type="molecule type" value="Genomic_DNA"/>
</dbReference>
<keyword evidence="3" id="KW-1185">Reference proteome</keyword>
<accession>A0A8X6YTL4</accession>
<gene>
    <name evidence="2" type="ORF">TNIN_292711</name>
</gene>
<sequence length="106" mass="12448">MSGRDEASSEERSLEYDAVEPTLDPEQHYAFIRAQEKVIAYDEVRLSYLNIEKKDSPGNLHACFPETRGRKNGHHGEAEKEARKKIVDVTEKWRNKQRQFYSTENY</sequence>
<reference evidence="2" key="1">
    <citation type="submission" date="2020-08" db="EMBL/GenBank/DDBJ databases">
        <title>Multicomponent nature underlies the extraordinary mechanical properties of spider dragline silk.</title>
        <authorList>
            <person name="Kono N."/>
            <person name="Nakamura H."/>
            <person name="Mori M."/>
            <person name="Yoshida Y."/>
            <person name="Ohtoshi R."/>
            <person name="Malay A.D."/>
            <person name="Moran D.A.P."/>
            <person name="Tomita M."/>
            <person name="Numata K."/>
            <person name="Arakawa K."/>
        </authorList>
    </citation>
    <scope>NUCLEOTIDE SEQUENCE</scope>
</reference>
<evidence type="ECO:0000313" key="3">
    <source>
        <dbReference type="Proteomes" id="UP000886998"/>
    </source>
</evidence>
<feature type="compositionally biased region" description="Basic and acidic residues" evidence="1">
    <location>
        <begin position="1"/>
        <end position="15"/>
    </location>
</feature>